<dbReference type="KEGG" id="ipo:Ilyop_1683"/>
<reference evidence="11 12" key="1">
    <citation type="journal article" date="2010" name="Stand. Genomic Sci.">
        <title>Complete genome sequence of Ilyobacter polytropus type strain (CuHbu1).</title>
        <authorList>
            <person name="Sikorski J."/>
            <person name="Chertkov O."/>
            <person name="Lapidus A."/>
            <person name="Nolan M."/>
            <person name="Lucas S."/>
            <person name="Del Rio T.G."/>
            <person name="Tice H."/>
            <person name="Cheng J.F."/>
            <person name="Tapia R."/>
            <person name="Han C."/>
            <person name="Goodwin L."/>
            <person name="Pitluck S."/>
            <person name="Liolios K."/>
            <person name="Ivanova N."/>
            <person name="Mavromatis K."/>
            <person name="Mikhailova N."/>
            <person name="Pati A."/>
            <person name="Chen A."/>
            <person name="Palaniappan K."/>
            <person name="Land M."/>
            <person name="Hauser L."/>
            <person name="Chang Y.J."/>
            <person name="Jeffries C.D."/>
            <person name="Brambilla E."/>
            <person name="Yasawong M."/>
            <person name="Rohde M."/>
            <person name="Pukall R."/>
            <person name="Spring S."/>
            <person name="Goker M."/>
            <person name="Woyke T."/>
            <person name="Bristow J."/>
            <person name="Eisen J.A."/>
            <person name="Markowitz V."/>
            <person name="Hugenholtz P."/>
            <person name="Kyrpides N.C."/>
            <person name="Klenk H.P."/>
        </authorList>
    </citation>
    <scope>NUCLEOTIDE SEQUENCE [LARGE SCALE GENOMIC DNA]</scope>
    <source>
        <strain evidence="12">ATCC 51220 / DSM 2926 / LMG 16218 / CuHBu1</strain>
    </source>
</reference>
<dbReference type="GO" id="GO:0046677">
    <property type="term" value="P:response to antibiotic"/>
    <property type="evidence" value="ECO:0007669"/>
    <property type="project" value="UniProtKB-KW"/>
</dbReference>
<dbReference type="Proteomes" id="UP000006875">
    <property type="component" value="Chromosome"/>
</dbReference>
<evidence type="ECO:0000256" key="5">
    <source>
        <dbReference type="ARBA" id="ARBA00022475"/>
    </source>
</evidence>
<dbReference type="HOGENOM" id="CLU_012893_0_0_0"/>
<keyword evidence="8 10" id="KW-0472">Membrane</keyword>
<feature type="transmembrane region" description="Helical" evidence="10">
    <location>
        <begin position="362"/>
        <end position="384"/>
    </location>
</feature>
<feature type="transmembrane region" description="Helical" evidence="10">
    <location>
        <begin position="62"/>
        <end position="84"/>
    </location>
</feature>
<evidence type="ECO:0000256" key="4">
    <source>
        <dbReference type="ARBA" id="ARBA00022448"/>
    </source>
</evidence>
<dbReference type="InterPro" id="IPR002528">
    <property type="entry name" value="MATE_fam"/>
</dbReference>
<feature type="transmembrane region" description="Helical" evidence="10">
    <location>
        <begin position="21"/>
        <end position="42"/>
    </location>
</feature>
<dbReference type="RefSeq" id="WP_013388121.1">
    <property type="nucleotide sequence ID" value="NC_014632.1"/>
</dbReference>
<feature type="transmembrane region" description="Helical" evidence="10">
    <location>
        <begin position="104"/>
        <end position="123"/>
    </location>
</feature>
<dbReference type="InterPro" id="IPR051327">
    <property type="entry name" value="MATE_MepA_subfamily"/>
</dbReference>
<comment type="subcellular location">
    <subcellularLocation>
        <location evidence="1">Cell membrane</location>
        <topology evidence="1">Multi-pass membrane protein</topology>
    </subcellularLocation>
</comment>
<dbReference type="eggNOG" id="COG0534">
    <property type="taxonomic scope" value="Bacteria"/>
</dbReference>
<evidence type="ECO:0000256" key="6">
    <source>
        <dbReference type="ARBA" id="ARBA00022692"/>
    </source>
</evidence>
<feature type="transmembrane region" description="Helical" evidence="10">
    <location>
        <begin position="422"/>
        <end position="441"/>
    </location>
</feature>
<feature type="transmembrane region" description="Helical" evidence="10">
    <location>
        <begin position="200"/>
        <end position="221"/>
    </location>
</feature>
<evidence type="ECO:0000256" key="2">
    <source>
        <dbReference type="ARBA" id="ARBA00008417"/>
    </source>
</evidence>
<gene>
    <name evidence="11" type="ordered locus">Ilyop_1683</name>
</gene>
<organism evidence="11 12">
    <name type="scientific">Ilyobacter polytropus (strain ATCC 51220 / DSM 2926 / LMG 16218 / CuHBu1)</name>
    <dbReference type="NCBI Taxonomy" id="572544"/>
    <lineage>
        <taxon>Bacteria</taxon>
        <taxon>Fusobacteriati</taxon>
        <taxon>Fusobacteriota</taxon>
        <taxon>Fusobacteriia</taxon>
        <taxon>Fusobacteriales</taxon>
        <taxon>Fusobacteriaceae</taxon>
        <taxon>Ilyobacter</taxon>
    </lineage>
</organism>
<dbReference type="CDD" id="cd13143">
    <property type="entry name" value="MATE_MepA_like"/>
    <property type="match status" value="1"/>
</dbReference>
<feature type="transmembrane region" description="Helical" evidence="10">
    <location>
        <begin position="325"/>
        <end position="342"/>
    </location>
</feature>
<feature type="transmembrane region" description="Helical" evidence="10">
    <location>
        <begin position="171"/>
        <end position="194"/>
    </location>
</feature>
<protein>
    <recommendedName>
        <fullName evidence="3">Multidrug export protein MepA</fullName>
    </recommendedName>
</protein>
<accession>E3HA49</accession>
<dbReference type="NCBIfam" id="TIGR00797">
    <property type="entry name" value="matE"/>
    <property type="match status" value="1"/>
</dbReference>
<dbReference type="STRING" id="572544.Ilyop_1683"/>
<sequence length="466" mass="50727">MSHNNKIEKTKMMGEGEISKVLTKMSVPGIIAMLINAIYNIVDSMFIGMLGNTEAMGATSVIFPLFMLIAALGQMFGVGAGSYIARLLGAGNKNQAEKVVSTTFYTTIIMSILFTVSVLTLINPTLRILGATDTIMPYALTYGKILVTGAIFTIINMTLNNTIRAEGNAKYSMIAISLGAVLNVILDPLFMFGFDMGIKGAAISTVLSTSISSIYLLRYYFSGKSFIKITREKFTPKLSLYSEIMKVGGATFARQALASLSLGILNSKAAFYGDSTVAAMGISTRVTSAVLYIVIGYNQGFMPIAAYNYGAEKYDRLKSAIRISLIRLTVFCTFATFIFMFFTEDILRLFSSDPEVIERGKAILRAMSILIPTLGFQQIYAVLYQALGKSVGALVLSSARQGTFLILALMILPSLLNFRGLIYSQASADIFTVITTLIFAIKISKEIKDKEDIYKPSNNLVLESNG</sequence>
<evidence type="ECO:0000256" key="10">
    <source>
        <dbReference type="SAM" id="Phobius"/>
    </source>
</evidence>
<name>E3HA49_ILYPC</name>
<dbReference type="PANTHER" id="PTHR43823">
    <property type="entry name" value="SPORULATION PROTEIN YKVU"/>
    <property type="match status" value="1"/>
</dbReference>
<feature type="transmembrane region" description="Helical" evidence="10">
    <location>
        <begin position="391"/>
        <end position="416"/>
    </location>
</feature>
<comment type="similarity">
    <text evidence="2">Belongs to the multi antimicrobial extrusion (MATE) (TC 2.A.66.1) family. MepA subfamily.</text>
</comment>
<dbReference type="InterPro" id="IPR045070">
    <property type="entry name" value="MATE_MepA-like"/>
</dbReference>
<evidence type="ECO:0000313" key="11">
    <source>
        <dbReference type="EMBL" id="ADO83454.1"/>
    </source>
</evidence>
<dbReference type="PANTHER" id="PTHR43823:SF3">
    <property type="entry name" value="MULTIDRUG EXPORT PROTEIN MEPA"/>
    <property type="match status" value="1"/>
</dbReference>
<dbReference type="PIRSF" id="PIRSF006603">
    <property type="entry name" value="DinF"/>
    <property type="match status" value="1"/>
</dbReference>
<dbReference type="InterPro" id="IPR048279">
    <property type="entry name" value="MdtK-like"/>
</dbReference>
<feature type="transmembrane region" description="Helical" evidence="10">
    <location>
        <begin position="135"/>
        <end position="159"/>
    </location>
</feature>
<evidence type="ECO:0000256" key="1">
    <source>
        <dbReference type="ARBA" id="ARBA00004651"/>
    </source>
</evidence>
<keyword evidence="7 10" id="KW-1133">Transmembrane helix</keyword>
<dbReference type="OrthoDB" id="9811110at2"/>
<dbReference type="GO" id="GO:0005886">
    <property type="term" value="C:plasma membrane"/>
    <property type="evidence" value="ECO:0007669"/>
    <property type="project" value="UniProtKB-SubCell"/>
</dbReference>
<keyword evidence="5" id="KW-1003">Cell membrane</keyword>
<evidence type="ECO:0000256" key="9">
    <source>
        <dbReference type="ARBA" id="ARBA00023251"/>
    </source>
</evidence>
<dbReference type="GO" id="GO:0015297">
    <property type="term" value="F:antiporter activity"/>
    <property type="evidence" value="ECO:0007669"/>
    <property type="project" value="InterPro"/>
</dbReference>
<keyword evidence="9" id="KW-0046">Antibiotic resistance</keyword>
<dbReference type="EMBL" id="CP002281">
    <property type="protein sequence ID" value="ADO83454.1"/>
    <property type="molecule type" value="Genomic_DNA"/>
</dbReference>
<keyword evidence="12" id="KW-1185">Reference proteome</keyword>
<dbReference type="GO" id="GO:0042910">
    <property type="term" value="F:xenobiotic transmembrane transporter activity"/>
    <property type="evidence" value="ECO:0007669"/>
    <property type="project" value="InterPro"/>
</dbReference>
<dbReference type="Pfam" id="PF01554">
    <property type="entry name" value="MatE"/>
    <property type="match status" value="2"/>
</dbReference>
<evidence type="ECO:0000313" key="12">
    <source>
        <dbReference type="Proteomes" id="UP000006875"/>
    </source>
</evidence>
<proteinExistence type="inferred from homology"/>
<dbReference type="AlphaFoldDB" id="E3HA49"/>
<evidence type="ECO:0000256" key="3">
    <source>
        <dbReference type="ARBA" id="ARBA00022106"/>
    </source>
</evidence>
<keyword evidence="4" id="KW-0813">Transport</keyword>
<evidence type="ECO:0000256" key="7">
    <source>
        <dbReference type="ARBA" id="ARBA00022989"/>
    </source>
</evidence>
<evidence type="ECO:0000256" key="8">
    <source>
        <dbReference type="ARBA" id="ARBA00023136"/>
    </source>
</evidence>
<keyword evidence="6 10" id="KW-0812">Transmembrane</keyword>